<evidence type="ECO:0000256" key="1">
    <source>
        <dbReference type="ARBA" id="ARBA00004635"/>
    </source>
</evidence>
<dbReference type="PANTHER" id="PTHR11590">
    <property type="entry name" value="PROTEIN-GLUTAMINE GAMMA-GLUTAMYLTRANSFERASE"/>
    <property type="match status" value="1"/>
</dbReference>
<proteinExistence type="inferred from homology"/>
<dbReference type="InterPro" id="IPR014756">
    <property type="entry name" value="Ig_E-set"/>
</dbReference>
<keyword evidence="11" id="KW-0012">Acyltransferase</keyword>
<keyword evidence="8" id="KW-0564">Palmitate</keyword>
<dbReference type="InterPro" id="IPR038765">
    <property type="entry name" value="Papain-like_cys_pep_sf"/>
</dbReference>
<evidence type="ECO:0000256" key="16">
    <source>
        <dbReference type="ARBA" id="ARBA00041726"/>
    </source>
</evidence>
<evidence type="ECO:0000256" key="13">
    <source>
        <dbReference type="ARBA" id="ARBA00038573"/>
    </source>
</evidence>
<dbReference type="GO" id="GO:0016020">
    <property type="term" value="C:membrane"/>
    <property type="evidence" value="ECO:0007669"/>
    <property type="project" value="UniProtKB-SubCell"/>
</dbReference>
<evidence type="ECO:0000256" key="4">
    <source>
        <dbReference type="ARBA" id="ARBA00022679"/>
    </source>
</evidence>
<dbReference type="Pfam" id="PF00868">
    <property type="entry name" value="Transglut_N"/>
    <property type="match status" value="1"/>
</dbReference>
<reference evidence="22" key="2">
    <citation type="submission" date="2025-09" db="UniProtKB">
        <authorList>
            <consortium name="Ensembl"/>
        </authorList>
    </citation>
    <scope>IDENTIFICATION</scope>
</reference>
<feature type="active site" evidence="19">
    <location>
        <position position="403"/>
    </location>
</feature>
<feature type="binding site" evidence="20">
    <location>
        <position position="515"/>
    </location>
    <ligand>
        <name>Ca(2+)</name>
        <dbReference type="ChEBI" id="CHEBI:29108"/>
    </ligand>
</feature>
<dbReference type="GO" id="GO:0003810">
    <property type="term" value="F:protein-glutamine gamma-glutamyltransferase activity"/>
    <property type="evidence" value="ECO:0007669"/>
    <property type="project" value="UniProtKB-EC"/>
</dbReference>
<dbReference type="PROSITE" id="PS00547">
    <property type="entry name" value="TRANSGLUTAMINASES"/>
    <property type="match status" value="1"/>
</dbReference>
<protein>
    <recommendedName>
        <fullName evidence="14">Protein-glutamine gamma-glutamyltransferase K</fullName>
        <ecNumber evidence="12">2.3.2.13</ecNumber>
    </recommendedName>
    <alternativeName>
        <fullName evidence="17">Epidermal TGase</fullName>
    </alternativeName>
    <alternativeName>
        <fullName evidence="16">Transglutaminase K</fullName>
    </alternativeName>
    <alternativeName>
        <fullName evidence="15">Transglutaminase-1</fullName>
    </alternativeName>
</protein>
<dbReference type="InterPro" id="IPR013808">
    <property type="entry name" value="Transglutaminase_AS"/>
</dbReference>
<keyword evidence="3" id="KW-0597">Phosphoprotein</keyword>
<dbReference type="Gene3D" id="2.60.40.10">
    <property type="entry name" value="Immunoglobulins"/>
    <property type="match status" value="3"/>
</dbReference>
<evidence type="ECO:0000256" key="10">
    <source>
        <dbReference type="ARBA" id="ARBA00023288"/>
    </source>
</evidence>
<dbReference type="SUPFAM" id="SSF54001">
    <property type="entry name" value="Cysteine proteinases"/>
    <property type="match status" value="1"/>
</dbReference>
<evidence type="ECO:0000313" key="22">
    <source>
        <dbReference type="Ensembl" id="ENSEBUP00000001623.1"/>
    </source>
</evidence>
<feature type="domain" description="Transglutaminase-like" evidence="21">
    <location>
        <begin position="336"/>
        <end position="429"/>
    </location>
</feature>
<dbReference type="Proteomes" id="UP000694388">
    <property type="component" value="Unplaced"/>
</dbReference>
<sequence>MWDTDFVVGDSGFDKGRKSRPSTLVPLDIAFGCEGPDICEGVLPPSGQDLDPNTETAFKPRGFGGPHYQQESKVLQVRNVNIDHIEAKKTHHTEDYDSAYTVLRRGFPFKVELRLSRPFEPSADRLQMELFIGSRPSFERGTYIPIPLVDELQTRETLLWRTTVLKSEGSVLTLLVHTSPKSIVGKYQVCVATLCHGYLFRTARHLAPNVYFIFNPWCPDDLVYMENEAQRREYVLQDVGHIYYGSADDIMQRSWNFGQFDFGILDACILLLDQGKLPLQGRDSPVTISRVVSALVNSKDDNGVLEGNWSGIYGLGTPPEAWNGSTAILLDYRATRSPVCYGQCWVFSGVATTVLRSLGIPSRPVTNFESAHDADASLSFDIFVDENMKILKDRMKDSKWNYHSWAEGWMARPDLPLGNGGWQVVDPTPQETSEGVFRCGPAPVNAVRDGVVYLKYDIKFVFAEVNSDKVYWQLGDDGKFKAICVDRNVVGVNISTKAIGSDEREDITHQYKHTEGSEKERIAVEMACRYGSKPGLYGRLLERGVGEPITEPRPQPDDVSLTIVVHGIPEMGRDITVGLHVASASESAWRHVTLHVRCDIMYYTGVVHGCAHKESFNVEVPPEQGITTWLQLPYSEYGPLLVTQAAMLLTITGRVAETNQPIMQQKTIRLRLPQLNIKVLGEPVVGRDILIEITFHNPLPEELTDVEFLFEATGAQESRRIQQRSIAAGGTVRLQERITPRRRGALKVLASLHCSRLHLVHGEATTIVHS</sequence>
<evidence type="ECO:0000313" key="23">
    <source>
        <dbReference type="Proteomes" id="UP000694388"/>
    </source>
</evidence>
<evidence type="ECO:0000256" key="6">
    <source>
        <dbReference type="ARBA" id="ARBA00022837"/>
    </source>
</evidence>
<reference evidence="22" key="1">
    <citation type="submission" date="2025-08" db="UniProtKB">
        <authorList>
            <consortium name="Ensembl"/>
        </authorList>
    </citation>
    <scope>IDENTIFICATION</scope>
</reference>
<feature type="binding site" evidence="20">
    <location>
        <position position="520"/>
    </location>
    <ligand>
        <name>Ca(2+)</name>
        <dbReference type="ChEBI" id="CHEBI:29108"/>
    </ligand>
</feature>
<evidence type="ECO:0000256" key="17">
    <source>
        <dbReference type="ARBA" id="ARBA00043229"/>
    </source>
</evidence>
<comment type="subunit">
    <text evidence="13">Interacts with PLAAT4.</text>
</comment>
<dbReference type="Gene3D" id="3.90.260.10">
    <property type="entry name" value="Transglutaminase-like"/>
    <property type="match status" value="1"/>
</dbReference>
<dbReference type="InterPro" id="IPR008958">
    <property type="entry name" value="Transglutaminase_C"/>
</dbReference>
<evidence type="ECO:0000256" key="15">
    <source>
        <dbReference type="ARBA" id="ARBA00041651"/>
    </source>
</evidence>
<dbReference type="AlphaFoldDB" id="A0A8C4N4R6"/>
<dbReference type="PANTHER" id="PTHR11590:SF49">
    <property type="entry name" value="PROTEIN-GLUTAMINE GAMMA-GLUTAMYLTRANSFERASE K"/>
    <property type="match status" value="1"/>
</dbReference>
<feature type="active site" evidence="19">
    <location>
        <position position="426"/>
    </location>
</feature>
<dbReference type="InterPro" id="IPR050779">
    <property type="entry name" value="Transglutaminase"/>
</dbReference>
<evidence type="ECO:0000256" key="12">
    <source>
        <dbReference type="ARBA" id="ARBA00024222"/>
    </source>
</evidence>
<evidence type="ECO:0000256" key="2">
    <source>
        <dbReference type="ARBA" id="ARBA00005968"/>
    </source>
</evidence>
<keyword evidence="9" id="KW-0417">Keratinization</keyword>
<dbReference type="InterPro" id="IPR036238">
    <property type="entry name" value="Transglutaminase_C_sf"/>
</dbReference>
<dbReference type="GO" id="GO:0046872">
    <property type="term" value="F:metal ion binding"/>
    <property type="evidence" value="ECO:0007669"/>
    <property type="project" value="UniProtKB-KW"/>
</dbReference>
<comment type="similarity">
    <text evidence="2">Belongs to the transglutaminase superfamily. Transglutaminase family.</text>
</comment>
<feature type="binding site" evidence="20">
    <location>
        <position position="468"/>
    </location>
    <ligand>
        <name>Ca(2+)</name>
        <dbReference type="ChEBI" id="CHEBI:29108"/>
    </ligand>
</feature>
<dbReference type="Pfam" id="PF01841">
    <property type="entry name" value="Transglut_core"/>
    <property type="match status" value="1"/>
</dbReference>
<comment type="function">
    <text evidence="18">Catalyzes the cross-linking of proteins and the conjugation of polyamines to proteins. Responsible for cross-linking epidermal proteins during formation of the stratum corneum. Involved in cell proliferation.</text>
</comment>
<comment type="cofactor">
    <cofactor evidence="20">
        <name>Ca(2+)</name>
        <dbReference type="ChEBI" id="CHEBI:29108"/>
    </cofactor>
    <text evidence="20">Binds 1 Ca(2+) ion per subunit.</text>
</comment>
<dbReference type="InterPro" id="IPR013783">
    <property type="entry name" value="Ig-like_fold"/>
</dbReference>
<evidence type="ECO:0000256" key="18">
    <source>
        <dbReference type="ARBA" id="ARBA00045815"/>
    </source>
</evidence>
<name>A0A8C4N4R6_EPTBU</name>
<dbReference type="InterPro" id="IPR023608">
    <property type="entry name" value="Transglutaminase_animal"/>
</dbReference>
<dbReference type="OMA" id="YLKHDCA"/>
<evidence type="ECO:0000256" key="19">
    <source>
        <dbReference type="PIRSR" id="PIRSR000459-1"/>
    </source>
</evidence>
<dbReference type="GO" id="GO:0031424">
    <property type="term" value="P:keratinization"/>
    <property type="evidence" value="ECO:0007669"/>
    <property type="project" value="UniProtKB-KW"/>
</dbReference>
<dbReference type="EC" id="2.3.2.13" evidence="12"/>
<evidence type="ECO:0000256" key="20">
    <source>
        <dbReference type="PIRSR" id="PIRSR000459-2"/>
    </source>
</evidence>
<organism evidence="22 23">
    <name type="scientific">Eptatretus burgeri</name>
    <name type="common">Inshore hagfish</name>
    <dbReference type="NCBI Taxonomy" id="7764"/>
    <lineage>
        <taxon>Eukaryota</taxon>
        <taxon>Metazoa</taxon>
        <taxon>Chordata</taxon>
        <taxon>Craniata</taxon>
        <taxon>Vertebrata</taxon>
        <taxon>Cyclostomata</taxon>
        <taxon>Myxini</taxon>
        <taxon>Myxiniformes</taxon>
        <taxon>Myxinidae</taxon>
        <taxon>Eptatretinae</taxon>
        <taxon>Eptatretus</taxon>
    </lineage>
</organism>
<dbReference type="InterPro" id="IPR002931">
    <property type="entry name" value="Transglutaminase-like"/>
</dbReference>
<keyword evidence="7" id="KW-0472">Membrane</keyword>
<accession>A0A8C4N4R6</accession>
<dbReference type="FunFam" id="2.60.40.10:FF:000090">
    <property type="entry name" value="Protein-glutamine gamma-glutamyltransferase 2"/>
    <property type="match status" value="1"/>
</dbReference>
<feature type="active site" evidence="19">
    <location>
        <position position="344"/>
    </location>
</feature>
<keyword evidence="10" id="KW-0449">Lipoprotein</keyword>
<dbReference type="FunFam" id="3.90.260.10:FF:000001">
    <property type="entry name" value="Protein-glutamine gamma-glutamyltransferase 2"/>
    <property type="match status" value="1"/>
</dbReference>
<evidence type="ECO:0000256" key="9">
    <source>
        <dbReference type="ARBA" id="ARBA00023249"/>
    </source>
</evidence>
<comment type="subcellular location">
    <subcellularLocation>
        <location evidence="1">Membrane</location>
        <topology evidence="1">Lipid-anchor</topology>
    </subcellularLocation>
</comment>
<dbReference type="SUPFAM" id="SSF49309">
    <property type="entry name" value="Transglutaminase, two C-terminal domains"/>
    <property type="match status" value="2"/>
</dbReference>
<keyword evidence="23" id="KW-1185">Reference proteome</keyword>
<dbReference type="SUPFAM" id="SSF81296">
    <property type="entry name" value="E set domains"/>
    <property type="match status" value="1"/>
</dbReference>
<dbReference type="Pfam" id="PF00927">
    <property type="entry name" value="Transglut_C"/>
    <property type="match status" value="2"/>
</dbReference>
<dbReference type="PIRSF" id="PIRSF000459">
    <property type="entry name" value="TGM_EBP42"/>
    <property type="match status" value="1"/>
</dbReference>
<dbReference type="SMART" id="SM00460">
    <property type="entry name" value="TGc"/>
    <property type="match status" value="1"/>
</dbReference>
<feature type="binding site" evidence="20">
    <location>
        <position position="466"/>
    </location>
    <ligand>
        <name>Ca(2+)</name>
        <dbReference type="ChEBI" id="CHEBI:29108"/>
    </ligand>
</feature>
<keyword evidence="4" id="KW-0808">Transferase</keyword>
<keyword evidence="6 20" id="KW-0106">Calcium</keyword>
<dbReference type="Ensembl" id="ENSEBUT00000001953.1">
    <property type="protein sequence ID" value="ENSEBUP00000001623.1"/>
    <property type="gene ID" value="ENSEBUG00000001366.1"/>
</dbReference>
<keyword evidence="5 20" id="KW-0479">Metal-binding</keyword>
<evidence type="ECO:0000256" key="7">
    <source>
        <dbReference type="ARBA" id="ARBA00023136"/>
    </source>
</evidence>
<dbReference type="InterPro" id="IPR001102">
    <property type="entry name" value="Transglutaminase_N"/>
</dbReference>
<evidence type="ECO:0000256" key="8">
    <source>
        <dbReference type="ARBA" id="ARBA00023139"/>
    </source>
</evidence>
<evidence type="ECO:0000256" key="3">
    <source>
        <dbReference type="ARBA" id="ARBA00022553"/>
    </source>
</evidence>
<evidence type="ECO:0000256" key="5">
    <source>
        <dbReference type="ARBA" id="ARBA00022723"/>
    </source>
</evidence>
<evidence type="ECO:0000259" key="21">
    <source>
        <dbReference type="SMART" id="SM00460"/>
    </source>
</evidence>
<dbReference type="InterPro" id="IPR036985">
    <property type="entry name" value="Transglutaminase-like_sf"/>
</dbReference>
<evidence type="ECO:0000256" key="11">
    <source>
        <dbReference type="ARBA" id="ARBA00023315"/>
    </source>
</evidence>
<evidence type="ECO:0000256" key="14">
    <source>
        <dbReference type="ARBA" id="ARBA00040559"/>
    </source>
</evidence>
<dbReference type="GeneTree" id="ENSGT01050000244939"/>